<dbReference type="EMBL" id="CP072167">
    <property type="protein sequence ID" value="QYA07961.1"/>
    <property type="molecule type" value="Genomic_DNA"/>
</dbReference>
<reference evidence="4 6" key="2">
    <citation type="submission" date="2021-03" db="EMBL/GenBank/DDBJ databases">
        <title>Rapid diversification of plasmids in a genus of pathogenic and nitrogen fixing bacteria.</title>
        <authorList>
            <person name="Weisberg A.J."/>
            <person name="Miller M."/>
            <person name="Ream W."/>
            <person name="Grunwald N.J."/>
            <person name="Chang J.H."/>
        </authorList>
    </citation>
    <scope>NUCLEOTIDE SEQUENCE [LARGE SCALE GENOMIC DNA]</scope>
    <source>
        <strain evidence="4 6">AF3.44</strain>
    </source>
</reference>
<dbReference type="RefSeq" id="WP_027673443.1">
    <property type="nucleotide sequence ID" value="NZ_CP039691.1"/>
</dbReference>
<evidence type="ECO:0000256" key="2">
    <source>
        <dbReference type="SAM" id="SignalP"/>
    </source>
</evidence>
<name>A0A4D7DJP6_9HYPH</name>
<evidence type="ECO:0000256" key="1">
    <source>
        <dbReference type="SAM" id="MobiDB-lite"/>
    </source>
</evidence>
<feature type="signal peptide" evidence="2">
    <location>
        <begin position="1"/>
        <end position="24"/>
    </location>
</feature>
<protein>
    <submittedName>
        <fullName evidence="3">DUF1402 family protein</fullName>
    </submittedName>
</protein>
<accession>A0A4D7DJP6</accession>
<sequence>MRKILLALAATLAIGTVAPSYAQAATVVPPGNRNAEQPNVPGASARRTKGSNSTYERKYQKVYDLLSSDKQLIAKIKSTASRYGIDPIHMIGAIVGEHTYNVDAYDRLQSYYVKAASYAGNSFRFGYKDETIAQFLTHSQFAKCQSKSDSYSLWNCRDDVWEASFRGKKVDGVSYPDNRFSAVFFQPFYAGQTFGLGQINPLTALMLSDMVTRVSGYEKLDENDAAGVYNSIMDPDHSLAFMAAAIRKSIDDYKSIADMDISKNPGLTSTLYNLGGSGQRAAALAQKNRQSGGTVLPEENYYGWWVNEKLPELQKLL</sequence>
<dbReference type="Proteomes" id="UP000298545">
    <property type="component" value="Chromosome circular"/>
</dbReference>
<dbReference type="EMBL" id="CP039691">
    <property type="protein sequence ID" value="QCI96615.1"/>
    <property type="molecule type" value="Genomic_DNA"/>
</dbReference>
<dbReference type="Pfam" id="PF07182">
    <property type="entry name" value="DUF1402"/>
    <property type="match status" value="1"/>
</dbReference>
<dbReference type="OrthoDB" id="7673021at2"/>
<evidence type="ECO:0000313" key="3">
    <source>
        <dbReference type="EMBL" id="QCI96615.1"/>
    </source>
</evidence>
<proteinExistence type="predicted"/>
<feature type="region of interest" description="Disordered" evidence="1">
    <location>
        <begin position="29"/>
        <end position="54"/>
    </location>
</feature>
<gene>
    <name evidence="3" type="ORF">CFBP5473_01005</name>
    <name evidence="4" type="ORF">J5285_04385</name>
</gene>
<keyword evidence="2" id="KW-0732">Signal</keyword>
<dbReference type="Proteomes" id="UP000826513">
    <property type="component" value="Chromosome 1"/>
</dbReference>
<dbReference type="InterPro" id="IPR009842">
    <property type="entry name" value="DUF1402"/>
</dbReference>
<evidence type="ECO:0000313" key="5">
    <source>
        <dbReference type="Proteomes" id="UP000298545"/>
    </source>
</evidence>
<dbReference type="KEGG" id="alf:CFBP5473_01005"/>
<organism evidence="3 5">
    <name type="scientific">Agrobacterium larrymoorei</name>
    <dbReference type="NCBI Taxonomy" id="160699"/>
    <lineage>
        <taxon>Bacteria</taxon>
        <taxon>Pseudomonadati</taxon>
        <taxon>Pseudomonadota</taxon>
        <taxon>Alphaproteobacteria</taxon>
        <taxon>Hyphomicrobiales</taxon>
        <taxon>Rhizobiaceae</taxon>
        <taxon>Rhizobium/Agrobacterium group</taxon>
        <taxon>Agrobacterium</taxon>
    </lineage>
</organism>
<evidence type="ECO:0000313" key="4">
    <source>
        <dbReference type="EMBL" id="QYA07961.1"/>
    </source>
</evidence>
<reference evidence="3 5" key="1">
    <citation type="submission" date="2019-04" db="EMBL/GenBank/DDBJ databases">
        <title>Complete genome sequence of Agrobacterium larrymoorei CFBP5473.</title>
        <authorList>
            <person name="Haryono M."/>
            <person name="Chou L."/>
            <person name="Lin Y.-C."/>
            <person name="Lai E.-M."/>
            <person name="Kuo C.-H."/>
        </authorList>
    </citation>
    <scope>NUCLEOTIDE SEQUENCE [LARGE SCALE GENOMIC DNA]</scope>
    <source>
        <strain evidence="3 5">CFBP5473</strain>
    </source>
</reference>
<dbReference type="AlphaFoldDB" id="A0A4D7DJP6"/>
<feature type="chain" id="PRO_5043825988" evidence="2">
    <location>
        <begin position="25"/>
        <end position="317"/>
    </location>
</feature>
<keyword evidence="6" id="KW-1185">Reference proteome</keyword>
<dbReference type="STRING" id="1367849.GCA_000518585_00557"/>
<evidence type="ECO:0000313" key="6">
    <source>
        <dbReference type="Proteomes" id="UP000826513"/>
    </source>
</evidence>